<dbReference type="AlphaFoldDB" id="A7GWE2"/>
<dbReference type="OrthoDB" id="5362880at2"/>
<dbReference type="KEGG" id="ccv:CCV52592_0860"/>
<feature type="transmembrane region" description="Helical" evidence="1">
    <location>
        <begin position="51"/>
        <end position="70"/>
    </location>
</feature>
<sequence>MDYNKPNKGFVCFVYDLGRKRAVYIVFAAIIGTLVAELYLNFKQESPEFNYALTALCVMAVGALIAAVNPKIFIIKLCGYLLSLIGVMIGLHNINLLSHTEQNSAVFSAYFYIVLLCGLYLMVMLLSWFVYNARSSEINEI</sequence>
<keyword evidence="3" id="KW-1185">Reference proteome</keyword>
<dbReference type="HOGENOM" id="CLU_1892313_0_0_7"/>
<dbReference type="RefSeq" id="WP_011991777.1">
    <property type="nucleotide sequence ID" value="NC_009715.2"/>
</dbReference>
<evidence type="ECO:0000313" key="3">
    <source>
        <dbReference type="Proteomes" id="UP000006380"/>
    </source>
</evidence>
<dbReference type="Proteomes" id="UP000006380">
    <property type="component" value="Chromosome"/>
</dbReference>
<organism evidence="2 3">
    <name type="scientific">Campylobacter curvus (strain 525.92)</name>
    <dbReference type="NCBI Taxonomy" id="360105"/>
    <lineage>
        <taxon>Bacteria</taxon>
        <taxon>Pseudomonadati</taxon>
        <taxon>Campylobacterota</taxon>
        <taxon>Epsilonproteobacteria</taxon>
        <taxon>Campylobacterales</taxon>
        <taxon>Campylobacteraceae</taxon>
        <taxon>Campylobacter</taxon>
    </lineage>
</organism>
<accession>A7GWE2</accession>
<name>A7GWE2_CAMC5</name>
<protein>
    <submittedName>
        <fullName evidence="2">Membrane protein</fullName>
    </submittedName>
</protein>
<dbReference type="STRING" id="360105.CCV52592_0860"/>
<keyword evidence="1" id="KW-0472">Membrane</keyword>
<evidence type="ECO:0000256" key="1">
    <source>
        <dbReference type="SAM" id="Phobius"/>
    </source>
</evidence>
<keyword evidence="1" id="KW-1133">Transmembrane helix</keyword>
<keyword evidence="1" id="KW-0812">Transmembrane</keyword>
<feature type="transmembrane region" description="Helical" evidence="1">
    <location>
        <begin position="109"/>
        <end position="131"/>
    </location>
</feature>
<reference evidence="2" key="1">
    <citation type="submission" date="2016-07" db="EMBL/GenBank/DDBJ databases">
        <title>Comparative genomics of the Campylobacter concisus group.</title>
        <authorList>
            <person name="Miller W.G."/>
            <person name="Yee E."/>
            <person name="Chapman M.H."/>
            <person name="Huynh S."/>
            <person name="Bono J.L."/>
            <person name="On S.L.W."/>
            <person name="StLeger J."/>
            <person name="Foster G."/>
            <person name="Parker C.T."/>
        </authorList>
    </citation>
    <scope>NUCLEOTIDE SEQUENCE</scope>
    <source>
        <strain evidence="2">525.92</strain>
    </source>
</reference>
<proteinExistence type="predicted"/>
<feature type="transmembrane region" description="Helical" evidence="1">
    <location>
        <begin position="21"/>
        <end position="39"/>
    </location>
</feature>
<dbReference type="EMBL" id="CP000767">
    <property type="protein sequence ID" value="EAU01117.1"/>
    <property type="molecule type" value="Genomic_DNA"/>
</dbReference>
<gene>
    <name evidence="2" type="ORF">CCV52592_0860</name>
</gene>
<feature type="transmembrane region" description="Helical" evidence="1">
    <location>
        <begin position="77"/>
        <end position="97"/>
    </location>
</feature>
<evidence type="ECO:0000313" key="2">
    <source>
        <dbReference type="EMBL" id="EAU01117.1"/>
    </source>
</evidence>